<dbReference type="InterPro" id="IPR050953">
    <property type="entry name" value="N4_N6_ade-DNA_methylase"/>
</dbReference>
<dbReference type="GO" id="GO:0032259">
    <property type="term" value="P:methylation"/>
    <property type="evidence" value="ECO:0007669"/>
    <property type="project" value="UniProtKB-KW"/>
</dbReference>
<gene>
    <name evidence="8" type="ORF">COY52_05200</name>
</gene>
<name>A0A2M7SD05_9BACT</name>
<dbReference type="GO" id="GO:0009007">
    <property type="term" value="F:site-specific DNA-methyltransferase (adenine-specific) activity"/>
    <property type="evidence" value="ECO:0007669"/>
    <property type="project" value="UniProtKB-EC"/>
</dbReference>
<dbReference type="PRINTS" id="PR00507">
    <property type="entry name" value="N12N6MTFRASE"/>
</dbReference>
<proteinExistence type="predicted"/>
<keyword evidence="6" id="KW-0175">Coiled coil</keyword>
<feature type="domain" description="Type II methyltransferase M.TaqI-like" evidence="7">
    <location>
        <begin position="591"/>
        <end position="814"/>
    </location>
</feature>
<evidence type="ECO:0000256" key="3">
    <source>
        <dbReference type="ARBA" id="ARBA00022679"/>
    </source>
</evidence>
<reference evidence="9" key="1">
    <citation type="submission" date="2017-09" db="EMBL/GenBank/DDBJ databases">
        <title>Depth-based differentiation of microbial function through sediment-hosted aquifers and enrichment of novel symbionts in the deep terrestrial subsurface.</title>
        <authorList>
            <person name="Probst A.J."/>
            <person name="Ladd B."/>
            <person name="Jarett J.K."/>
            <person name="Geller-Mcgrath D.E."/>
            <person name="Sieber C.M.K."/>
            <person name="Emerson J.B."/>
            <person name="Anantharaman K."/>
            <person name="Thomas B.C."/>
            <person name="Malmstrom R."/>
            <person name="Stieglmeier M."/>
            <person name="Klingl A."/>
            <person name="Woyke T."/>
            <person name="Ryan C.M."/>
            <person name="Banfield J.F."/>
        </authorList>
    </citation>
    <scope>NUCLEOTIDE SEQUENCE [LARGE SCALE GENOMIC DNA]</scope>
</reference>
<dbReference type="InterPro" id="IPR029063">
    <property type="entry name" value="SAM-dependent_MTases_sf"/>
</dbReference>
<feature type="coiled-coil region" evidence="6">
    <location>
        <begin position="696"/>
        <end position="723"/>
    </location>
</feature>
<organism evidence="8 9">
    <name type="scientific">Candidatus Desantisbacteria bacterium CG_4_10_14_0_8_um_filter_48_22</name>
    <dbReference type="NCBI Taxonomy" id="1974543"/>
    <lineage>
        <taxon>Bacteria</taxon>
        <taxon>Candidatus Desantisiibacteriota</taxon>
    </lineage>
</organism>
<dbReference type="EC" id="2.1.1.72" evidence="1"/>
<dbReference type="GO" id="GO:0003676">
    <property type="term" value="F:nucleic acid binding"/>
    <property type="evidence" value="ECO:0007669"/>
    <property type="project" value="InterPro"/>
</dbReference>
<evidence type="ECO:0000256" key="6">
    <source>
        <dbReference type="SAM" id="Coils"/>
    </source>
</evidence>
<keyword evidence="2" id="KW-0489">Methyltransferase</keyword>
<keyword evidence="3" id="KW-0808">Transferase</keyword>
<evidence type="ECO:0000256" key="2">
    <source>
        <dbReference type="ARBA" id="ARBA00022603"/>
    </source>
</evidence>
<dbReference type="PANTHER" id="PTHR33841:SF1">
    <property type="entry name" value="DNA METHYLTRANSFERASE A"/>
    <property type="match status" value="1"/>
</dbReference>
<comment type="catalytic activity">
    <reaction evidence="5">
        <text>a 2'-deoxyadenosine in DNA + S-adenosyl-L-methionine = an N(6)-methyl-2'-deoxyadenosine in DNA + S-adenosyl-L-homocysteine + H(+)</text>
        <dbReference type="Rhea" id="RHEA:15197"/>
        <dbReference type="Rhea" id="RHEA-COMP:12418"/>
        <dbReference type="Rhea" id="RHEA-COMP:12419"/>
        <dbReference type="ChEBI" id="CHEBI:15378"/>
        <dbReference type="ChEBI" id="CHEBI:57856"/>
        <dbReference type="ChEBI" id="CHEBI:59789"/>
        <dbReference type="ChEBI" id="CHEBI:90615"/>
        <dbReference type="ChEBI" id="CHEBI:90616"/>
        <dbReference type="EC" id="2.1.1.72"/>
    </reaction>
</comment>
<dbReference type="AlphaFoldDB" id="A0A2M7SD05"/>
<protein>
    <recommendedName>
        <fullName evidence="1">site-specific DNA-methyltransferase (adenine-specific)</fullName>
        <ecNumber evidence="1">2.1.1.72</ecNumber>
    </recommendedName>
</protein>
<evidence type="ECO:0000256" key="5">
    <source>
        <dbReference type="ARBA" id="ARBA00047942"/>
    </source>
</evidence>
<dbReference type="GO" id="GO:0006304">
    <property type="term" value="P:DNA modification"/>
    <property type="evidence" value="ECO:0007669"/>
    <property type="project" value="InterPro"/>
</dbReference>
<dbReference type="Pfam" id="PF07669">
    <property type="entry name" value="Eco57I"/>
    <property type="match status" value="1"/>
</dbReference>
<evidence type="ECO:0000256" key="1">
    <source>
        <dbReference type="ARBA" id="ARBA00011900"/>
    </source>
</evidence>
<keyword evidence="4" id="KW-0949">S-adenosyl-L-methionine</keyword>
<dbReference type="InterPro" id="IPR002052">
    <property type="entry name" value="DNA_methylase_N6_adenine_CS"/>
</dbReference>
<dbReference type="Proteomes" id="UP000229307">
    <property type="component" value="Unassembled WGS sequence"/>
</dbReference>
<evidence type="ECO:0000313" key="8">
    <source>
        <dbReference type="EMBL" id="PIZ17153.1"/>
    </source>
</evidence>
<dbReference type="Gene3D" id="3.40.50.150">
    <property type="entry name" value="Vaccinia Virus protein VP39"/>
    <property type="match status" value="1"/>
</dbReference>
<dbReference type="InterPro" id="IPR011639">
    <property type="entry name" value="MethylTrfase_TaqI-like_dom"/>
</dbReference>
<evidence type="ECO:0000313" key="9">
    <source>
        <dbReference type="Proteomes" id="UP000229307"/>
    </source>
</evidence>
<comment type="caution">
    <text evidence="8">The sequence shown here is derived from an EMBL/GenBank/DDBJ whole genome shotgun (WGS) entry which is preliminary data.</text>
</comment>
<sequence>MAITKAEFSVYIKAFQFRELFNEMGWNNDHTKQPVIVDVASFNLTGIAEKSGFRIFVCEPAKGNKLPDSATRKKIEGKVTKLFQEHLIIFIDEHKREQVWQLAVRKAGSPTKISETRYDITQDPELLYQRASGLFFTLDEEEKVTIIDVTKRVAENFQQNNERVTKKFYESFKKEHIAFLKFIQGIDDQLNMDWYASLMLNRLMFCYFIQKKGFLDNDKNYLQDKLKECKEKKGKNKFYSFYRDFLLALFHKGLGTPEHTKNLEVEIGKIPYLNGGLFDEHEIEKTFKEIKIDDKAFEKLFDFFDQYEWHLDTRETASGKDINPDVIGYIFEKYINDRAQMGAYYTKEDITDYISKNCIIPWLFDEVKRQYSKAFVDGSWLWQMVKASGDEYIYDAVKYGVPESGGLSDDLPAEIKKGFAPKLEKKVVDGEGPWLWEVRKEWNKPAPSDIALPTEIYREVIERRKRYADIKGKIENGEIKEINDFITYNLNIRQFVQDVVETTDDTEFIRNFYKALSGITILDPTCGSGAFLFAAMNILEPLYEACIKRMKNFIDESGKGKYKFFEETLVRVNMPEHPNLQYFIYKSIILNNLYGVDIMNEAVEIAKLRLFLKLVATVDADYRKPNLGLEPLPDVDFNIRAGNTLLGYATENELDKVLAETIDGYLGKPKILEKCDIVGRAFDRYKEIQLQGNANFEDFKTAKDDLNDRLNKLRNELNQLLHKQYYANMKYDQWLAINQSFHWFAEFYEIIAGKGGFDVVIGNPPYVELKKINYILNHYKTSECGNLYAPVIERNYSLIGDKSKSGMIIPHSSICTDRMSNLIVILKKQGLWLSSYDIRPSRLFDGVDQRLLIYISSNNSTDIYTSNYHRWASECREYLFDMVEYVGNIKTEVPNSIIKASRQIEKQIHDKCVTNKPLSFQIRQSGIPIYFHNAPRYFIRAMKKEPYFWNEKDGEKNSIHVKSIAFIDEESMKNAGVALNASIFYWWFIVFSNCRDLVKREIDYFPLSNLKLKSDGLYKQFNQSLESNKYRKETYYKATGKVIYDEYYPKLSKPIIDQIDCLLAQHYGFTHEELDFIINYDIKYRMGKELDSGENGE</sequence>
<evidence type="ECO:0000256" key="4">
    <source>
        <dbReference type="ARBA" id="ARBA00022691"/>
    </source>
</evidence>
<dbReference type="PANTHER" id="PTHR33841">
    <property type="entry name" value="DNA METHYLTRANSFERASE YEEA-RELATED"/>
    <property type="match status" value="1"/>
</dbReference>
<dbReference type="SUPFAM" id="SSF53335">
    <property type="entry name" value="S-adenosyl-L-methionine-dependent methyltransferases"/>
    <property type="match status" value="1"/>
</dbReference>
<evidence type="ECO:0000259" key="7">
    <source>
        <dbReference type="Pfam" id="PF07669"/>
    </source>
</evidence>
<dbReference type="PROSITE" id="PS00092">
    <property type="entry name" value="N6_MTASE"/>
    <property type="match status" value="1"/>
</dbReference>
<accession>A0A2M7SD05</accession>
<dbReference type="EMBL" id="PFMR01000140">
    <property type="protein sequence ID" value="PIZ17153.1"/>
    <property type="molecule type" value="Genomic_DNA"/>
</dbReference>